<reference evidence="1" key="1">
    <citation type="submission" date="2021-03" db="EMBL/GenBank/DDBJ databases">
        <authorList>
            <person name="Bekaert M."/>
        </authorList>
    </citation>
    <scope>NUCLEOTIDE SEQUENCE</scope>
</reference>
<accession>A0A8S3TFW0</accession>
<protein>
    <submittedName>
        <fullName evidence="1">PLRG1</fullName>
    </submittedName>
</protein>
<name>A0A8S3TFW0_MYTED</name>
<sequence length="166" mass="18619">MFIYPCYCVAPDSVVSGHLGGSAIYVDSISGHMGGCIYPAIYMWHQTCFISGHLGWVRVPATHVAPDVYIYGGPTKITISCYTCSTCFISETSGRGALSCYTRQDIWEGAYILCFITRRVHLRDMGGSIYPANLDRRVHLRTSGRVHISCYTRRVLSHDIWEMHIS</sequence>
<evidence type="ECO:0000313" key="2">
    <source>
        <dbReference type="Proteomes" id="UP000683360"/>
    </source>
</evidence>
<comment type="caution">
    <text evidence="1">The sequence shown here is derived from an EMBL/GenBank/DDBJ whole genome shotgun (WGS) entry which is preliminary data.</text>
</comment>
<dbReference type="EMBL" id="CAJPWZ010002041">
    <property type="protein sequence ID" value="CAG2229969.1"/>
    <property type="molecule type" value="Genomic_DNA"/>
</dbReference>
<dbReference type="Proteomes" id="UP000683360">
    <property type="component" value="Unassembled WGS sequence"/>
</dbReference>
<keyword evidence="2" id="KW-1185">Reference proteome</keyword>
<gene>
    <name evidence="1" type="ORF">MEDL_42819</name>
</gene>
<proteinExistence type="predicted"/>
<evidence type="ECO:0000313" key="1">
    <source>
        <dbReference type="EMBL" id="CAG2229969.1"/>
    </source>
</evidence>
<dbReference type="AlphaFoldDB" id="A0A8S3TFW0"/>
<organism evidence="1 2">
    <name type="scientific">Mytilus edulis</name>
    <name type="common">Blue mussel</name>
    <dbReference type="NCBI Taxonomy" id="6550"/>
    <lineage>
        <taxon>Eukaryota</taxon>
        <taxon>Metazoa</taxon>
        <taxon>Spiralia</taxon>
        <taxon>Lophotrochozoa</taxon>
        <taxon>Mollusca</taxon>
        <taxon>Bivalvia</taxon>
        <taxon>Autobranchia</taxon>
        <taxon>Pteriomorphia</taxon>
        <taxon>Mytilida</taxon>
        <taxon>Mytiloidea</taxon>
        <taxon>Mytilidae</taxon>
        <taxon>Mytilinae</taxon>
        <taxon>Mytilus</taxon>
    </lineage>
</organism>